<feature type="compositionally biased region" description="Basic residues" evidence="5">
    <location>
        <begin position="681"/>
        <end position="690"/>
    </location>
</feature>
<dbReference type="GO" id="GO:0046873">
    <property type="term" value="F:metal ion transmembrane transporter activity"/>
    <property type="evidence" value="ECO:0007669"/>
    <property type="project" value="InterPro"/>
</dbReference>
<sequence length="782" mass="89804">MTEHSSQQPRALPRWLTLTEPPLPRGSRSTLPLQQRTMTLPPDVDPRSLPANVPNPSHRHGTPSGPWPWLDLHVSIDPKEIIEPNIASKQCLHRQHDGEEYCWCKYPQSLYPNWTPIQQKASRISEALRSRQGWRLYPLVISKKGIFQSLEHKSGRYSEVDGFWNEFRLPEEKAKDCFVHALFIDNMTGPIMQMLGTKYNIEPFFFSSSFGWIPSRYQESPVSKQSDHVTITLTFIHCIDDPLNESKSPVDDDDSFTDHSYDRDDEIQHNIAIKTNEYLWLKSGGKIVFSDIISLHMIRHPTEGHTIVSYHAPKKFRATSAKKLRDRFNLTGSSVYWSKIFERSKDPTFTFLSLLWYPLYAWDESLEALYNHICFLESNVLENTNLDFTQELHRIRAHLLHYTDLLADFKKTVEFVQEMYYPALDNEEYFTAEEKKESIDLMDKECKSLLNEIARLDMARKMQDKRLTNVMHLGFSTVNILDSRRMHALTEATVRDSAAMKQIAYLTMVFLPASFVATAFGMNVTEINEGSVPSLGHYFAAALPLTAATIWIIVALQIQIQEPARPRRRPPPKQAPNLGQPTSMPPNGVDAPPGHELRPAYTAPDGDIVVGSPKTGFHGEYAEYETHEKQHDYDYDYDYDHNYDPSQGYRRMRRASFWKRLLWPITLTHTYIAEWQEHRAGGKHKTRRKAPGTGDRNRSLNPNGLSLPFFNNSRQKSKNGITSAAQFAADIRSHRSGSTRSDEQVRPHTHIPTTPRPPPILKQEDPVPAAQSSHPGVETRDH</sequence>
<evidence type="ECO:0000256" key="2">
    <source>
        <dbReference type="ARBA" id="ARBA00022692"/>
    </source>
</evidence>
<protein>
    <submittedName>
        <fullName evidence="7">Uncharacterized protein</fullName>
    </submittedName>
</protein>
<dbReference type="Pfam" id="PF01544">
    <property type="entry name" value="CorA"/>
    <property type="match status" value="1"/>
</dbReference>
<dbReference type="AlphaFoldDB" id="A0A8H5D6P1"/>
<proteinExistence type="predicted"/>
<gene>
    <name evidence="7" type="ORF">D9756_007341</name>
</gene>
<dbReference type="GO" id="GO:0016020">
    <property type="term" value="C:membrane"/>
    <property type="evidence" value="ECO:0007669"/>
    <property type="project" value="UniProtKB-SubCell"/>
</dbReference>
<keyword evidence="3 6" id="KW-1133">Transmembrane helix</keyword>
<feature type="region of interest" description="Disordered" evidence="5">
    <location>
        <begin position="679"/>
        <end position="782"/>
    </location>
</feature>
<evidence type="ECO:0000256" key="3">
    <source>
        <dbReference type="ARBA" id="ARBA00022989"/>
    </source>
</evidence>
<organism evidence="7 8">
    <name type="scientific">Leucocoprinus leucothites</name>
    <dbReference type="NCBI Taxonomy" id="201217"/>
    <lineage>
        <taxon>Eukaryota</taxon>
        <taxon>Fungi</taxon>
        <taxon>Dikarya</taxon>
        <taxon>Basidiomycota</taxon>
        <taxon>Agaricomycotina</taxon>
        <taxon>Agaricomycetes</taxon>
        <taxon>Agaricomycetidae</taxon>
        <taxon>Agaricales</taxon>
        <taxon>Agaricineae</taxon>
        <taxon>Agaricaceae</taxon>
        <taxon>Leucocoprinus</taxon>
    </lineage>
</organism>
<evidence type="ECO:0000256" key="6">
    <source>
        <dbReference type="SAM" id="Phobius"/>
    </source>
</evidence>
<feature type="transmembrane region" description="Helical" evidence="6">
    <location>
        <begin position="536"/>
        <end position="558"/>
    </location>
</feature>
<dbReference type="InterPro" id="IPR045863">
    <property type="entry name" value="CorA_TM1_TM2"/>
</dbReference>
<feature type="compositionally biased region" description="Polar residues" evidence="5">
    <location>
        <begin position="699"/>
        <end position="725"/>
    </location>
</feature>
<accession>A0A8H5D6P1</accession>
<comment type="subcellular location">
    <subcellularLocation>
        <location evidence="1">Membrane</location>
        <topology evidence="1">Multi-pass membrane protein</topology>
    </subcellularLocation>
</comment>
<dbReference type="OrthoDB" id="3231000at2759"/>
<evidence type="ECO:0000256" key="1">
    <source>
        <dbReference type="ARBA" id="ARBA00004141"/>
    </source>
</evidence>
<feature type="compositionally biased region" description="Polar residues" evidence="5">
    <location>
        <begin position="27"/>
        <end position="38"/>
    </location>
</feature>
<name>A0A8H5D6P1_9AGAR</name>
<feature type="region of interest" description="Disordered" evidence="5">
    <location>
        <begin position="1"/>
        <end position="64"/>
    </location>
</feature>
<feature type="transmembrane region" description="Helical" evidence="6">
    <location>
        <begin position="503"/>
        <end position="524"/>
    </location>
</feature>
<evidence type="ECO:0000313" key="8">
    <source>
        <dbReference type="Proteomes" id="UP000559027"/>
    </source>
</evidence>
<evidence type="ECO:0000313" key="7">
    <source>
        <dbReference type="EMBL" id="KAF5354198.1"/>
    </source>
</evidence>
<dbReference type="Proteomes" id="UP000559027">
    <property type="component" value="Unassembled WGS sequence"/>
</dbReference>
<dbReference type="Gene3D" id="1.20.58.340">
    <property type="entry name" value="Magnesium transport protein CorA, transmembrane region"/>
    <property type="match status" value="1"/>
</dbReference>
<keyword evidence="8" id="KW-1185">Reference proteome</keyword>
<dbReference type="InterPro" id="IPR002523">
    <property type="entry name" value="MgTranspt_CorA/ZnTranspt_ZntB"/>
</dbReference>
<reference evidence="7 8" key="1">
    <citation type="journal article" date="2020" name="ISME J.">
        <title>Uncovering the hidden diversity of litter-decomposition mechanisms in mushroom-forming fungi.</title>
        <authorList>
            <person name="Floudas D."/>
            <person name="Bentzer J."/>
            <person name="Ahren D."/>
            <person name="Johansson T."/>
            <person name="Persson P."/>
            <person name="Tunlid A."/>
        </authorList>
    </citation>
    <scope>NUCLEOTIDE SEQUENCE [LARGE SCALE GENOMIC DNA]</scope>
    <source>
        <strain evidence="7 8">CBS 146.42</strain>
    </source>
</reference>
<feature type="region of interest" description="Disordered" evidence="5">
    <location>
        <begin position="563"/>
        <end position="605"/>
    </location>
</feature>
<keyword evidence="4 6" id="KW-0472">Membrane</keyword>
<comment type="caution">
    <text evidence="7">The sequence shown here is derived from an EMBL/GenBank/DDBJ whole genome shotgun (WGS) entry which is preliminary data.</text>
</comment>
<dbReference type="SUPFAM" id="SSF144083">
    <property type="entry name" value="Magnesium transport protein CorA, transmembrane region"/>
    <property type="match status" value="1"/>
</dbReference>
<evidence type="ECO:0000256" key="4">
    <source>
        <dbReference type="ARBA" id="ARBA00023136"/>
    </source>
</evidence>
<evidence type="ECO:0000256" key="5">
    <source>
        <dbReference type="SAM" id="MobiDB-lite"/>
    </source>
</evidence>
<dbReference type="EMBL" id="JAACJO010000009">
    <property type="protein sequence ID" value="KAF5354198.1"/>
    <property type="molecule type" value="Genomic_DNA"/>
</dbReference>
<keyword evidence="2 6" id="KW-0812">Transmembrane</keyword>